<dbReference type="PRINTS" id="PR00153">
    <property type="entry name" value="CSAPPISMRASE"/>
</dbReference>
<dbReference type="Pfam" id="PF00160">
    <property type="entry name" value="Pro_isomerase"/>
    <property type="match status" value="1"/>
</dbReference>
<accession>A0AAD7GQP3</accession>
<name>A0AAD7GQP3_MYCRO</name>
<comment type="catalytic activity">
    <reaction evidence="1">
        <text>[protein]-peptidylproline (omega=180) = [protein]-peptidylproline (omega=0)</text>
        <dbReference type="Rhea" id="RHEA:16237"/>
        <dbReference type="Rhea" id="RHEA-COMP:10747"/>
        <dbReference type="Rhea" id="RHEA-COMP:10748"/>
        <dbReference type="ChEBI" id="CHEBI:83833"/>
        <dbReference type="ChEBI" id="CHEBI:83834"/>
        <dbReference type="EC" id="5.2.1.8"/>
    </reaction>
</comment>
<evidence type="ECO:0000256" key="4">
    <source>
        <dbReference type="ARBA" id="ARBA00022803"/>
    </source>
</evidence>
<dbReference type="GO" id="GO:0003755">
    <property type="term" value="F:peptidyl-prolyl cis-trans isomerase activity"/>
    <property type="evidence" value="ECO:0007669"/>
    <property type="project" value="UniProtKB-KW"/>
</dbReference>
<keyword evidence="6" id="KW-0413">Isomerase</keyword>
<dbReference type="FunFam" id="1.25.40.10:FF:000029">
    <property type="entry name" value="peptidyl-prolyl cis-trans isomerase D"/>
    <property type="match status" value="1"/>
</dbReference>
<evidence type="ECO:0000256" key="8">
    <source>
        <dbReference type="ARBA" id="ARBA00076602"/>
    </source>
</evidence>
<dbReference type="PROSITE" id="PS50072">
    <property type="entry name" value="CSA_PPIASE_2"/>
    <property type="match status" value="1"/>
</dbReference>
<dbReference type="InterPro" id="IPR011990">
    <property type="entry name" value="TPR-like_helical_dom_sf"/>
</dbReference>
<dbReference type="FunFam" id="2.40.100.10:FF:000022">
    <property type="entry name" value="Peptidyl-prolyl cis-trans isomerase CYP95"/>
    <property type="match status" value="1"/>
</dbReference>
<dbReference type="InterPro" id="IPR029000">
    <property type="entry name" value="Cyclophilin-like_dom_sf"/>
</dbReference>
<evidence type="ECO:0000256" key="1">
    <source>
        <dbReference type="ARBA" id="ARBA00000971"/>
    </source>
</evidence>
<dbReference type="Proteomes" id="UP001221757">
    <property type="component" value="Unassembled WGS sequence"/>
</dbReference>
<dbReference type="PANTHER" id="PTHR11071:SF561">
    <property type="entry name" value="PEPTIDYL-PROLYL CIS-TRANS ISOMERASE D-RELATED"/>
    <property type="match status" value="1"/>
</dbReference>
<dbReference type="GO" id="GO:0042026">
    <property type="term" value="P:protein refolding"/>
    <property type="evidence" value="ECO:0007669"/>
    <property type="project" value="UniProtKB-ARBA"/>
</dbReference>
<dbReference type="SUPFAM" id="SSF48452">
    <property type="entry name" value="TPR-like"/>
    <property type="match status" value="1"/>
</dbReference>
<dbReference type="GO" id="GO:0016018">
    <property type="term" value="F:cyclosporin A binding"/>
    <property type="evidence" value="ECO:0007669"/>
    <property type="project" value="TreeGrafter"/>
</dbReference>
<sequence>MSVADRPITFFDITIGGKPIGRVVFSLYTDLVPKTAENFRALCTGERGDGDMGKPLWYKGSGFHRVIKAFMCQGGDFTAGNGTGGESIYGEKFEDEAFLVKHEKPFLLSMANSGPNTNGSQFFITTAPTPHLDDKHVVFGEVIKGKSVVRQIENYPTSKGDVPSSPIVIADCGFLMPDDPSLTAEAAAAADGDGHEDYPEDDDADVQDPAIALRIATELRALATTLYKEGKVQPALDKYQKSIRYLDVHTLLPEEDTELQAAYDALLAPLLLNTALLAVRAQPPSAPVAVHAASRALSTLKLTPADKAKALYRRALAHAILKDEDAAEKDLAEALTIVPTDAAIANELAAIRRRRKERRDKEKKAFSKMFG</sequence>
<dbReference type="CDD" id="cd01926">
    <property type="entry name" value="cyclophilin_ABH_like"/>
    <property type="match status" value="1"/>
</dbReference>
<reference evidence="10" key="1">
    <citation type="submission" date="2023-03" db="EMBL/GenBank/DDBJ databases">
        <title>Massive genome expansion in bonnet fungi (Mycena s.s.) driven by repeated elements and novel gene families across ecological guilds.</title>
        <authorList>
            <consortium name="Lawrence Berkeley National Laboratory"/>
            <person name="Harder C.B."/>
            <person name="Miyauchi S."/>
            <person name="Viragh M."/>
            <person name="Kuo A."/>
            <person name="Thoen E."/>
            <person name="Andreopoulos B."/>
            <person name="Lu D."/>
            <person name="Skrede I."/>
            <person name="Drula E."/>
            <person name="Henrissat B."/>
            <person name="Morin E."/>
            <person name="Kohler A."/>
            <person name="Barry K."/>
            <person name="LaButti K."/>
            <person name="Morin E."/>
            <person name="Salamov A."/>
            <person name="Lipzen A."/>
            <person name="Mereny Z."/>
            <person name="Hegedus B."/>
            <person name="Baldrian P."/>
            <person name="Stursova M."/>
            <person name="Weitz H."/>
            <person name="Taylor A."/>
            <person name="Grigoriev I.V."/>
            <person name="Nagy L.G."/>
            <person name="Martin F."/>
            <person name="Kauserud H."/>
        </authorList>
    </citation>
    <scope>NUCLEOTIDE SEQUENCE</scope>
    <source>
        <strain evidence="10">CBHHK067</strain>
    </source>
</reference>
<dbReference type="EMBL" id="JARKIE010000020">
    <property type="protein sequence ID" value="KAJ7700429.1"/>
    <property type="molecule type" value="Genomic_DNA"/>
</dbReference>
<evidence type="ECO:0000256" key="6">
    <source>
        <dbReference type="ARBA" id="ARBA00023235"/>
    </source>
</evidence>
<keyword evidence="4" id="KW-0802">TPR repeat</keyword>
<evidence type="ECO:0000256" key="3">
    <source>
        <dbReference type="ARBA" id="ARBA00022737"/>
    </source>
</evidence>
<organism evidence="10 11">
    <name type="scientific">Mycena rosella</name>
    <name type="common">Pink bonnet</name>
    <name type="synonym">Agaricus rosellus</name>
    <dbReference type="NCBI Taxonomy" id="1033263"/>
    <lineage>
        <taxon>Eukaryota</taxon>
        <taxon>Fungi</taxon>
        <taxon>Dikarya</taxon>
        <taxon>Basidiomycota</taxon>
        <taxon>Agaricomycotina</taxon>
        <taxon>Agaricomycetes</taxon>
        <taxon>Agaricomycetidae</taxon>
        <taxon>Agaricales</taxon>
        <taxon>Marasmiineae</taxon>
        <taxon>Mycenaceae</taxon>
        <taxon>Mycena</taxon>
    </lineage>
</organism>
<dbReference type="InterPro" id="IPR020892">
    <property type="entry name" value="Cyclophilin-type_PPIase_CS"/>
</dbReference>
<dbReference type="AlphaFoldDB" id="A0AAD7GQP3"/>
<evidence type="ECO:0000256" key="2">
    <source>
        <dbReference type="ARBA" id="ARBA00013194"/>
    </source>
</evidence>
<dbReference type="InterPro" id="IPR019734">
    <property type="entry name" value="TPR_rpt"/>
</dbReference>
<dbReference type="SMART" id="SM00028">
    <property type="entry name" value="TPR"/>
    <property type="match status" value="2"/>
</dbReference>
<evidence type="ECO:0000256" key="5">
    <source>
        <dbReference type="ARBA" id="ARBA00023110"/>
    </source>
</evidence>
<dbReference type="InterPro" id="IPR002130">
    <property type="entry name" value="Cyclophilin-type_PPIase_dom"/>
</dbReference>
<keyword evidence="3" id="KW-0677">Repeat</keyword>
<evidence type="ECO:0000313" key="11">
    <source>
        <dbReference type="Proteomes" id="UP001221757"/>
    </source>
</evidence>
<dbReference type="Gene3D" id="2.40.100.10">
    <property type="entry name" value="Cyclophilin-like"/>
    <property type="match status" value="1"/>
</dbReference>
<dbReference type="Gene3D" id="1.25.40.10">
    <property type="entry name" value="Tetratricopeptide repeat domain"/>
    <property type="match status" value="1"/>
</dbReference>
<dbReference type="PANTHER" id="PTHR11071">
    <property type="entry name" value="PEPTIDYL-PROLYL CIS-TRANS ISOMERASE"/>
    <property type="match status" value="1"/>
</dbReference>
<evidence type="ECO:0000313" key="10">
    <source>
        <dbReference type="EMBL" id="KAJ7700429.1"/>
    </source>
</evidence>
<protein>
    <recommendedName>
        <fullName evidence="7">Peptidyl-prolyl cis-trans isomerase D</fullName>
        <ecNumber evidence="2">5.2.1.8</ecNumber>
    </recommendedName>
    <alternativeName>
        <fullName evidence="8">Rotamase D</fullName>
    </alternativeName>
</protein>
<keyword evidence="11" id="KW-1185">Reference proteome</keyword>
<evidence type="ECO:0000256" key="7">
    <source>
        <dbReference type="ARBA" id="ARBA00074451"/>
    </source>
</evidence>
<dbReference type="EC" id="5.2.1.8" evidence="2"/>
<proteinExistence type="predicted"/>
<gene>
    <name evidence="10" type="ORF">B0H17DRAFT_1005551</name>
</gene>
<comment type="caution">
    <text evidence="10">The sequence shown here is derived from an EMBL/GenBank/DDBJ whole genome shotgun (WGS) entry which is preliminary data.</text>
</comment>
<feature type="domain" description="PPIase cyclophilin-type" evidence="9">
    <location>
        <begin position="10"/>
        <end position="174"/>
    </location>
</feature>
<evidence type="ECO:0000259" key="9">
    <source>
        <dbReference type="PROSITE" id="PS50072"/>
    </source>
</evidence>
<dbReference type="PROSITE" id="PS00170">
    <property type="entry name" value="CSA_PPIASE_1"/>
    <property type="match status" value="1"/>
</dbReference>
<keyword evidence="5" id="KW-0697">Rotamase</keyword>
<dbReference type="GO" id="GO:0005737">
    <property type="term" value="C:cytoplasm"/>
    <property type="evidence" value="ECO:0007669"/>
    <property type="project" value="TreeGrafter"/>
</dbReference>
<dbReference type="SUPFAM" id="SSF50891">
    <property type="entry name" value="Cyclophilin-like"/>
    <property type="match status" value="1"/>
</dbReference>